<reference evidence="1" key="1">
    <citation type="submission" date="2019-10" db="EMBL/GenBank/DDBJ databases">
        <authorList>
            <person name="Zhou D."/>
            <person name="Cheng Q."/>
        </authorList>
    </citation>
    <scope>NUCLEOTIDE SEQUENCE</scope>
    <source>
        <strain evidence="1">1507-17068</strain>
        <plasmid evidence="1">p717068-IMP</plasmid>
    </source>
</reference>
<accession>A0A6M4NPQ9</accession>
<sequence>MPVPAKPFWLSQANTEFGGNGWASNILSKAGLSIPRYAGDLAGMSAFTILMNPREPVADPGDGMLYFWSSGGNVWHGGAGIPDAQLTKGMCQIRIRHTGGDGTVLFSGASNNVTFTPDGTRRGAGCRAPGSPGYATITLAIDFIVNGAVVRTANVTCEGSKYR</sequence>
<evidence type="ECO:0000313" key="1">
    <source>
        <dbReference type="EMBL" id="QJR99809.1"/>
    </source>
</evidence>
<geneLocation type="plasmid" evidence="1">
    <name>p717068-IMP</name>
</geneLocation>
<keyword evidence="1" id="KW-0614">Plasmid</keyword>
<name>A0A6M4NPQ9_AERCA</name>
<organism evidence="1">
    <name type="scientific">Aeromonas caviae</name>
    <name type="common">Aeromonas punctata</name>
    <dbReference type="NCBI Taxonomy" id="648"/>
    <lineage>
        <taxon>Bacteria</taxon>
        <taxon>Pseudomonadati</taxon>
        <taxon>Pseudomonadota</taxon>
        <taxon>Gammaproteobacteria</taxon>
        <taxon>Aeromonadales</taxon>
        <taxon>Aeromonadaceae</taxon>
        <taxon>Aeromonas</taxon>
    </lineage>
</organism>
<protein>
    <submittedName>
        <fullName evidence="1">Uncharacterized protein</fullName>
    </submittedName>
</protein>
<dbReference type="EMBL" id="MN629346">
    <property type="protein sequence ID" value="QJR99809.1"/>
    <property type="molecule type" value="Genomic_DNA"/>
</dbReference>
<dbReference type="RefSeq" id="WP_181715815.1">
    <property type="nucleotide sequence ID" value="NZ_CP091177.1"/>
</dbReference>
<dbReference type="AlphaFoldDB" id="A0A6M4NPQ9"/>
<proteinExistence type="predicted"/>